<keyword evidence="8" id="KW-1015">Disulfide bond</keyword>
<evidence type="ECO:0000256" key="5">
    <source>
        <dbReference type="ARBA" id="ARBA00022674"/>
    </source>
</evidence>
<comment type="similarity">
    <text evidence="2">Belongs to the R-spondin family.</text>
</comment>
<dbReference type="InterPro" id="IPR044004">
    <property type="entry name" value="TSP1_spondin_dom"/>
</dbReference>
<dbReference type="SMART" id="SM00209">
    <property type="entry name" value="TSP1"/>
    <property type="match status" value="1"/>
</dbReference>
<keyword evidence="6" id="KW-0879">Wnt signaling pathway</keyword>
<evidence type="ECO:0000256" key="11">
    <source>
        <dbReference type="SAM" id="SignalP"/>
    </source>
</evidence>
<organism evidence="14 15">
    <name type="scientific">Phrynocephalus forsythii</name>
    <dbReference type="NCBI Taxonomy" id="171643"/>
    <lineage>
        <taxon>Eukaryota</taxon>
        <taxon>Metazoa</taxon>
        <taxon>Chordata</taxon>
        <taxon>Craniata</taxon>
        <taxon>Vertebrata</taxon>
        <taxon>Euteleostomi</taxon>
        <taxon>Lepidosauria</taxon>
        <taxon>Squamata</taxon>
        <taxon>Bifurcata</taxon>
        <taxon>Unidentata</taxon>
        <taxon>Episquamata</taxon>
        <taxon>Toxicofera</taxon>
        <taxon>Iguania</taxon>
        <taxon>Acrodonta</taxon>
        <taxon>Agamidae</taxon>
        <taxon>Agaminae</taxon>
        <taxon>Phrynocephalus</taxon>
    </lineage>
</organism>
<dbReference type="Proteomes" id="UP001142489">
    <property type="component" value="Unassembled WGS sequence"/>
</dbReference>
<keyword evidence="5" id="KW-0358">Heparin-binding</keyword>
<evidence type="ECO:0000313" key="14">
    <source>
        <dbReference type="EMBL" id="KAJ7341912.1"/>
    </source>
</evidence>
<dbReference type="InterPro" id="IPR006212">
    <property type="entry name" value="Furin_repeat"/>
</dbReference>
<feature type="domain" description="R-spondin Fu-CRD" evidence="12">
    <location>
        <begin position="45"/>
        <end position="143"/>
    </location>
</feature>
<keyword evidence="4" id="KW-0716">Sensory transduction</keyword>
<keyword evidence="9" id="KW-0325">Glycoprotein</keyword>
<evidence type="ECO:0000313" key="15">
    <source>
        <dbReference type="Proteomes" id="UP001142489"/>
    </source>
</evidence>
<feature type="compositionally biased region" description="Basic and acidic residues" evidence="10">
    <location>
        <begin position="243"/>
        <end position="258"/>
    </location>
</feature>
<proteinExistence type="inferred from homology"/>
<dbReference type="OrthoDB" id="10257656at2759"/>
<evidence type="ECO:0008006" key="16">
    <source>
        <dbReference type="Google" id="ProtNLM"/>
    </source>
</evidence>
<name>A0A9Q0Y4M4_9SAUR</name>
<feature type="chain" id="PRO_5040404864" description="R-spondin 3" evidence="11">
    <location>
        <begin position="22"/>
        <end position="281"/>
    </location>
</feature>
<reference evidence="14" key="1">
    <citation type="journal article" date="2023" name="DNA Res.">
        <title>Chromosome-level genome assembly of Phrynocephalus forsythii using third-generation DNA sequencing and Hi-C analysis.</title>
        <authorList>
            <person name="Qi Y."/>
            <person name="Zhao W."/>
            <person name="Zhao Y."/>
            <person name="Niu C."/>
            <person name="Cao S."/>
            <person name="Zhang Y."/>
        </authorList>
    </citation>
    <scope>NUCLEOTIDE SEQUENCE</scope>
    <source>
        <tissue evidence="14">Muscle</tissue>
    </source>
</reference>
<dbReference type="InterPro" id="IPR036383">
    <property type="entry name" value="TSP1_rpt_sf"/>
</dbReference>
<comment type="subcellular location">
    <subcellularLocation>
        <location evidence="1">Secreted</location>
    </subcellularLocation>
</comment>
<dbReference type="InterPro" id="IPR009030">
    <property type="entry name" value="Growth_fac_rcpt_cys_sf"/>
</dbReference>
<dbReference type="PANTHER" id="PTHR46987:SF1">
    <property type="entry name" value="R-SPONDIN-3"/>
    <property type="match status" value="1"/>
</dbReference>
<evidence type="ECO:0000256" key="6">
    <source>
        <dbReference type="ARBA" id="ARBA00022687"/>
    </source>
</evidence>
<evidence type="ECO:0000256" key="1">
    <source>
        <dbReference type="ARBA" id="ARBA00004613"/>
    </source>
</evidence>
<feature type="domain" description="Spondin-like TSP1" evidence="13">
    <location>
        <begin position="149"/>
        <end position="203"/>
    </location>
</feature>
<evidence type="ECO:0000256" key="7">
    <source>
        <dbReference type="ARBA" id="ARBA00022729"/>
    </source>
</evidence>
<dbReference type="Gene3D" id="2.20.100.10">
    <property type="entry name" value="Thrombospondin type-1 (TSP1) repeat"/>
    <property type="match status" value="1"/>
</dbReference>
<dbReference type="PANTHER" id="PTHR46987">
    <property type="entry name" value="NEUROHYPOPHYSIAL HORMONES, N-TERMINAL DOMAIN CONTAINING PROTEIN"/>
    <property type="match status" value="1"/>
</dbReference>
<keyword evidence="3" id="KW-0964">Secreted</keyword>
<accession>A0A9Q0Y4M4</accession>
<keyword evidence="15" id="KW-1185">Reference proteome</keyword>
<dbReference type="GO" id="GO:0016055">
    <property type="term" value="P:Wnt signaling pathway"/>
    <property type="evidence" value="ECO:0007669"/>
    <property type="project" value="UniProtKB-KW"/>
</dbReference>
<evidence type="ECO:0000259" key="13">
    <source>
        <dbReference type="Pfam" id="PF19028"/>
    </source>
</evidence>
<dbReference type="SUPFAM" id="SSF82895">
    <property type="entry name" value="TSP-1 type 1 repeat"/>
    <property type="match status" value="1"/>
</dbReference>
<evidence type="ECO:0000259" key="12">
    <source>
        <dbReference type="Pfam" id="PF15913"/>
    </source>
</evidence>
<dbReference type="InterPro" id="IPR051514">
    <property type="entry name" value="R-spondin"/>
</dbReference>
<evidence type="ECO:0000256" key="9">
    <source>
        <dbReference type="ARBA" id="ARBA00023180"/>
    </source>
</evidence>
<keyword evidence="7 11" id="KW-0732">Signal</keyword>
<dbReference type="InterPro" id="IPR043601">
    <property type="entry name" value="Rspo_Fu-CRD_dom"/>
</dbReference>
<evidence type="ECO:0000256" key="2">
    <source>
        <dbReference type="ARBA" id="ARBA00007308"/>
    </source>
</evidence>
<feature type="signal peptide" evidence="11">
    <location>
        <begin position="1"/>
        <end position="21"/>
    </location>
</feature>
<feature type="region of interest" description="Disordered" evidence="10">
    <location>
        <begin position="226"/>
        <end position="281"/>
    </location>
</feature>
<gene>
    <name evidence="14" type="ORF">JRQ81_007766</name>
</gene>
<sequence>MQLRLVSWFFITLNLMEYIGSQEQPSRVRRQGRMHRNMSQTCPGGCATCSEYNGCMSCKPRLFFHLERRDMKQIGVCVSSCPPGHVGQRSPERNECIKCKADCEACFNKNFCMKCKNGFYLHHGKCLENCPDWLEPNNHTMECNDIVHCKVNEWSQWSPCMKKGKTCGFKKGNETRVREILQLPSTKGKPCPHTNETRKCVVKRTKCQREPVLFCFFFLAGRGKERRRKPKREENKGNGQENRGQESRRQNREQENKSKIRSKKRRTQDKQQKLASISTAP</sequence>
<dbReference type="PROSITE" id="PS50092">
    <property type="entry name" value="TSP1"/>
    <property type="match status" value="1"/>
</dbReference>
<dbReference type="EMBL" id="JAPFRF010000002">
    <property type="protein sequence ID" value="KAJ7341912.1"/>
    <property type="molecule type" value="Genomic_DNA"/>
</dbReference>
<dbReference type="GO" id="GO:0008201">
    <property type="term" value="F:heparin binding"/>
    <property type="evidence" value="ECO:0007669"/>
    <property type="project" value="UniProtKB-KW"/>
</dbReference>
<comment type="caution">
    <text evidence="14">The sequence shown here is derived from an EMBL/GenBank/DDBJ whole genome shotgun (WGS) entry which is preliminary data.</text>
</comment>
<dbReference type="InterPro" id="IPR000884">
    <property type="entry name" value="TSP1_rpt"/>
</dbReference>
<dbReference type="SUPFAM" id="SSF57184">
    <property type="entry name" value="Growth factor receptor domain"/>
    <property type="match status" value="1"/>
</dbReference>
<protein>
    <recommendedName>
        <fullName evidence="16">R-spondin 3</fullName>
    </recommendedName>
</protein>
<evidence type="ECO:0000256" key="4">
    <source>
        <dbReference type="ARBA" id="ARBA00022606"/>
    </source>
</evidence>
<dbReference type="SMART" id="SM00261">
    <property type="entry name" value="FU"/>
    <property type="match status" value="2"/>
</dbReference>
<dbReference type="CDD" id="cd00064">
    <property type="entry name" value="FU"/>
    <property type="match status" value="1"/>
</dbReference>
<dbReference type="GO" id="GO:0005576">
    <property type="term" value="C:extracellular region"/>
    <property type="evidence" value="ECO:0007669"/>
    <property type="project" value="UniProtKB-SubCell"/>
</dbReference>
<dbReference type="FunFam" id="2.20.100.10:FF:000043">
    <property type="entry name" value="R-spondin 3"/>
    <property type="match status" value="1"/>
</dbReference>
<dbReference type="Pfam" id="PF15913">
    <property type="entry name" value="Furin-like_2"/>
    <property type="match status" value="1"/>
</dbReference>
<evidence type="ECO:0000256" key="10">
    <source>
        <dbReference type="SAM" id="MobiDB-lite"/>
    </source>
</evidence>
<dbReference type="Pfam" id="PF19028">
    <property type="entry name" value="TSP1_spondin"/>
    <property type="match status" value="1"/>
</dbReference>
<dbReference type="AlphaFoldDB" id="A0A9Q0Y4M4"/>
<evidence type="ECO:0000256" key="3">
    <source>
        <dbReference type="ARBA" id="ARBA00022525"/>
    </source>
</evidence>
<evidence type="ECO:0000256" key="8">
    <source>
        <dbReference type="ARBA" id="ARBA00023157"/>
    </source>
</evidence>
<dbReference type="Gene3D" id="2.10.220.10">
    <property type="entry name" value="Hormone Receptor, Insulin-like Growth Factor Receptor 1, Chain A, domain 2"/>
    <property type="match status" value="1"/>
</dbReference>